<name>A0A813HZW1_POLGL</name>
<dbReference type="EMBL" id="CAJNNW010002113">
    <property type="protein sequence ID" value="CAE8643270.1"/>
    <property type="molecule type" value="Genomic_DNA"/>
</dbReference>
<dbReference type="AlphaFoldDB" id="A0A813HZW1"/>
<proteinExistence type="predicted"/>
<gene>
    <name evidence="1" type="ORF">PGLA2088_LOCUS2563</name>
</gene>
<sequence>AAKKARTDPAAIHLSKTLSWQFQAAGASLGRRLQGMTSMSWMTLANFPRRGITSTWKFRDQTAPWP</sequence>
<protein>
    <submittedName>
        <fullName evidence="1">Uncharacterized protein</fullName>
    </submittedName>
</protein>
<evidence type="ECO:0000313" key="2">
    <source>
        <dbReference type="Proteomes" id="UP000626109"/>
    </source>
</evidence>
<reference evidence="1" key="1">
    <citation type="submission" date="2021-02" db="EMBL/GenBank/DDBJ databases">
        <authorList>
            <person name="Dougan E. K."/>
            <person name="Rhodes N."/>
            <person name="Thang M."/>
            <person name="Chan C."/>
        </authorList>
    </citation>
    <scope>NUCLEOTIDE SEQUENCE</scope>
</reference>
<comment type="caution">
    <text evidence="1">The sequence shown here is derived from an EMBL/GenBank/DDBJ whole genome shotgun (WGS) entry which is preliminary data.</text>
</comment>
<organism evidence="1 2">
    <name type="scientific">Polarella glacialis</name>
    <name type="common">Dinoflagellate</name>
    <dbReference type="NCBI Taxonomy" id="89957"/>
    <lineage>
        <taxon>Eukaryota</taxon>
        <taxon>Sar</taxon>
        <taxon>Alveolata</taxon>
        <taxon>Dinophyceae</taxon>
        <taxon>Suessiales</taxon>
        <taxon>Suessiaceae</taxon>
        <taxon>Polarella</taxon>
    </lineage>
</organism>
<feature type="non-terminal residue" evidence="1">
    <location>
        <position position="66"/>
    </location>
</feature>
<accession>A0A813HZW1</accession>
<feature type="non-terminal residue" evidence="1">
    <location>
        <position position="1"/>
    </location>
</feature>
<dbReference type="Proteomes" id="UP000626109">
    <property type="component" value="Unassembled WGS sequence"/>
</dbReference>
<evidence type="ECO:0000313" key="1">
    <source>
        <dbReference type="EMBL" id="CAE8643270.1"/>
    </source>
</evidence>